<feature type="compositionally biased region" description="Acidic residues" evidence="1">
    <location>
        <begin position="52"/>
        <end position="62"/>
    </location>
</feature>
<comment type="caution">
    <text evidence="2">The sequence shown here is derived from an EMBL/GenBank/DDBJ whole genome shotgun (WGS) entry which is preliminary data.</text>
</comment>
<proteinExistence type="predicted"/>
<protein>
    <submittedName>
        <fullName evidence="2">Uncharacterized protein</fullName>
    </submittedName>
</protein>
<accession>A0AA88LCD9</accession>
<sequence length="166" mass="18664">MDALAKKCLTEEDIVQILEEDDDLSSGSDTQNDDDYRQSNDKQENLVQDEILSSEESTEVFDEATTSVSQSGEHPSPAPGHLDLDDVPLSQRTKRWTRKDVLLGHERNSLGKGSCTIETCLRFDDPSIRQARGTPLSPILDIHEHFLLETSRYFTLLQTSSLPTRC</sequence>
<evidence type="ECO:0000256" key="1">
    <source>
        <dbReference type="SAM" id="MobiDB-lite"/>
    </source>
</evidence>
<name>A0AA88LCD9_ARTSF</name>
<keyword evidence="3" id="KW-1185">Reference proteome</keyword>
<gene>
    <name evidence="2" type="ORF">QYM36_003348</name>
</gene>
<dbReference type="EMBL" id="JAVRJZ010000006">
    <property type="protein sequence ID" value="KAK2721034.1"/>
    <property type="molecule type" value="Genomic_DNA"/>
</dbReference>
<dbReference type="Proteomes" id="UP001187531">
    <property type="component" value="Unassembled WGS sequence"/>
</dbReference>
<feature type="compositionally biased region" description="Polar residues" evidence="1">
    <location>
        <begin position="64"/>
        <end position="73"/>
    </location>
</feature>
<evidence type="ECO:0000313" key="3">
    <source>
        <dbReference type="Proteomes" id="UP001187531"/>
    </source>
</evidence>
<feature type="region of interest" description="Disordered" evidence="1">
    <location>
        <begin position="18"/>
        <end position="88"/>
    </location>
</feature>
<feature type="compositionally biased region" description="Basic and acidic residues" evidence="1">
    <location>
        <begin position="34"/>
        <end position="44"/>
    </location>
</feature>
<evidence type="ECO:0000313" key="2">
    <source>
        <dbReference type="EMBL" id="KAK2721034.1"/>
    </source>
</evidence>
<dbReference type="AlphaFoldDB" id="A0AA88LCD9"/>
<organism evidence="2 3">
    <name type="scientific">Artemia franciscana</name>
    <name type="common">Brine shrimp</name>
    <name type="synonym">Artemia sanfranciscana</name>
    <dbReference type="NCBI Taxonomy" id="6661"/>
    <lineage>
        <taxon>Eukaryota</taxon>
        <taxon>Metazoa</taxon>
        <taxon>Ecdysozoa</taxon>
        <taxon>Arthropoda</taxon>
        <taxon>Crustacea</taxon>
        <taxon>Branchiopoda</taxon>
        <taxon>Anostraca</taxon>
        <taxon>Artemiidae</taxon>
        <taxon>Artemia</taxon>
    </lineage>
</organism>
<reference evidence="2" key="1">
    <citation type="submission" date="2023-07" db="EMBL/GenBank/DDBJ databases">
        <title>Chromosome-level genome assembly of Artemia franciscana.</title>
        <authorList>
            <person name="Jo E."/>
        </authorList>
    </citation>
    <scope>NUCLEOTIDE SEQUENCE</scope>
    <source>
        <tissue evidence="2">Whole body</tissue>
    </source>
</reference>